<dbReference type="GO" id="GO:0004523">
    <property type="term" value="F:RNA-DNA hybrid ribonuclease activity"/>
    <property type="evidence" value="ECO:0007669"/>
    <property type="project" value="InterPro"/>
</dbReference>
<organism evidence="2 3">
    <name type="scientific">Handroanthus impetiginosus</name>
    <dbReference type="NCBI Taxonomy" id="429701"/>
    <lineage>
        <taxon>Eukaryota</taxon>
        <taxon>Viridiplantae</taxon>
        <taxon>Streptophyta</taxon>
        <taxon>Embryophyta</taxon>
        <taxon>Tracheophyta</taxon>
        <taxon>Spermatophyta</taxon>
        <taxon>Magnoliopsida</taxon>
        <taxon>eudicotyledons</taxon>
        <taxon>Gunneridae</taxon>
        <taxon>Pentapetalae</taxon>
        <taxon>asterids</taxon>
        <taxon>lamiids</taxon>
        <taxon>Lamiales</taxon>
        <taxon>Bignoniaceae</taxon>
        <taxon>Crescentiina</taxon>
        <taxon>Tabebuia alliance</taxon>
        <taxon>Handroanthus</taxon>
    </lineage>
</organism>
<evidence type="ECO:0000313" key="3">
    <source>
        <dbReference type="Proteomes" id="UP000231279"/>
    </source>
</evidence>
<feature type="domain" description="RNase H type-1" evidence="1">
    <location>
        <begin position="18"/>
        <end position="119"/>
    </location>
</feature>
<dbReference type="Proteomes" id="UP000231279">
    <property type="component" value="Unassembled WGS sequence"/>
</dbReference>
<dbReference type="Pfam" id="PF13456">
    <property type="entry name" value="RVT_3"/>
    <property type="match status" value="1"/>
</dbReference>
<accession>A0A2G9HMA3</accession>
<dbReference type="GO" id="GO:0003676">
    <property type="term" value="F:nucleic acid binding"/>
    <property type="evidence" value="ECO:0007669"/>
    <property type="project" value="InterPro"/>
</dbReference>
<dbReference type="PANTHER" id="PTHR47723">
    <property type="entry name" value="OS05G0353850 PROTEIN"/>
    <property type="match status" value="1"/>
</dbReference>
<keyword evidence="3" id="KW-1185">Reference proteome</keyword>
<dbReference type="SUPFAM" id="SSF53098">
    <property type="entry name" value="Ribonuclease H-like"/>
    <property type="match status" value="1"/>
</dbReference>
<dbReference type="PANTHER" id="PTHR47723:SF23">
    <property type="entry name" value="REVERSE TRANSCRIPTASE-LIKE PROTEIN"/>
    <property type="match status" value="1"/>
</dbReference>
<dbReference type="EMBL" id="NKXS01001443">
    <property type="protein sequence ID" value="PIN18563.1"/>
    <property type="molecule type" value="Genomic_DNA"/>
</dbReference>
<dbReference type="STRING" id="429701.A0A2G9HMA3"/>
<dbReference type="AlphaFoldDB" id="A0A2G9HMA3"/>
<name>A0A2G9HMA3_9LAMI</name>
<proteinExistence type="predicted"/>
<evidence type="ECO:0000259" key="1">
    <source>
        <dbReference type="Pfam" id="PF13456"/>
    </source>
</evidence>
<protein>
    <recommendedName>
        <fullName evidence="1">RNase H type-1 domain-containing protein</fullName>
    </recommendedName>
</protein>
<reference evidence="3" key="1">
    <citation type="journal article" date="2018" name="Gigascience">
        <title>Genome assembly of the Pink Ipe (Handroanthus impetiginosus, Bignoniaceae), a highly valued, ecologically keystone Neotropical timber forest tree.</title>
        <authorList>
            <person name="Silva-Junior O.B."/>
            <person name="Grattapaglia D."/>
            <person name="Novaes E."/>
            <person name="Collevatti R.G."/>
        </authorList>
    </citation>
    <scope>NUCLEOTIDE SEQUENCE [LARGE SCALE GENOMIC DNA]</scope>
    <source>
        <strain evidence="3">cv. UFG-1</strain>
    </source>
</reference>
<sequence>MTVILAWEKPENGWTKSNYDGSCKCKTGKSRIGGIFRNHNAEFFLQHAESIGQSNSTIAELTALLRGLEIMLDSGWSDICLERDSKSLIDIIARGRPAKCTQGNRTADKFAELGHRLKKPQIWRHVPPNEVLHIVNENAQGKTILFEEDKPFVHNL</sequence>
<dbReference type="InterPro" id="IPR053151">
    <property type="entry name" value="RNase_H-like"/>
</dbReference>
<gene>
    <name evidence="2" type="ORF">CDL12_08752</name>
</gene>
<dbReference type="Gene3D" id="3.30.420.10">
    <property type="entry name" value="Ribonuclease H-like superfamily/Ribonuclease H"/>
    <property type="match status" value="1"/>
</dbReference>
<dbReference type="InterPro" id="IPR012337">
    <property type="entry name" value="RNaseH-like_sf"/>
</dbReference>
<evidence type="ECO:0000313" key="2">
    <source>
        <dbReference type="EMBL" id="PIN18563.1"/>
    </source>
</evidence>
<dbReference type="OrthoDB" id="1687712at2759"/>
<comment type="caution">
    <text evidence="2">The sequence shown here is derived from an EMBL/GenBank/DDBJ whole genome shotgun (WGS) entry which is preliminary data.</text>
</comment>
<dbReference type="CDD" id="cd06222">
    <property type="entry name" value="RNase_H_like"/>
    <property type="match status" value="1"/>
</dbReference>
<dbReference type="InterPro" id="IPR044730">
    <property type="entry name" value="RNase_H-like_dom_plant"/>
</dbReference>
<dbReference type="InterPro" id="IPR036397">
    <property type="entry name" value="RNaseH_sf"/>
</dbReference>
<dbReference type="InterPro" id="IPR002156">
    <property type="entry name" value="RNaseH_domain"/>
</dbReference>